<dbReference type="CDD" id="cd17535">
    <property type="entry name" value="REC_NarL-like"/>
    <property type="match status" value="1"/>
</dbReference>
<dbReference type="SUPFAM" id="SSF46894">
    <property type="entry name" value="C-terminal effector domain of the bipartite response regulators"/>
    <property type="match status" value="1"/>
</dbReference>
<dbReference type="PANTHER" id="PTHR43214">
    <property type="entry name" value="TWO-COMPONENT RESPONSE REGULATOR"/>
    <property type="match status" value="1"/>
</dbReference>
<evidence type="ECO:0000259" key="6">
    <source>
        <dbReference type="PROSITE" id="PS50043"/>
    </source>
</evidence>
<dbReference type="SMART" id="SM00448">
    <property type="entry name" value="REC"/>
    <property type="match status" value="1"/>
</dbReference>
<dbReference type="RefSeq" id="WP_375525953.1">
    <property type="nucleotide sequence ID" value="NZ_JBHILM010000015.1"/>
</dbReference>
<dbReference type="Proteomes" id="UP001580407">
    <property type="component" value="Unassembled WGS sequence"/>
</dbReference>
<dbReference type="InterPro" id="IPR058245">
    <property type="entry name" value="NreC/VraR/RcsB-like_REC"/>
</dbReference>
<evidence type="ECO:0000256" key="1">
    <source>
        <dbReference type="ARBA" id="ARBA00022553"/>
    </source>
</evidence>
<comment type="caution">
    <text evidence="8">The sequence shown here is derived from an EMBL/GenBank/DDBJ whole genome shotgun (WGS) entry which is preliminary data.</text>
</comment>
<dbReference type="PROSITE" id="PS50043">
    <property type="entry name" value="HTH_LUXR_2"/>
    <property type="match status" value="1"/>
</dbReference>
<dbReference type="EMBL" id="JBHILM010000015">
    <property type="protein sequence ID" value="MFB5682196.1"/>
    <property type="molecule type" value="Genomic_DNA"/>
</dbReference>
<dbReference type="PROSITE" id="PS00622">
    <property type="entry name" value="HTH_LUXR_1"/>
    <property type="match status" value="1"/>
</dbReference>
<protein>
    <submittedName>
        <fullName evidence="8">Response regulator</fullName>
    </submittedName>
</protein>
<evidence type="ECO:0000256" key="5">
    <source>
        <dbReference type="PROSITE-ProRule" id="PRU00169"/>
    </source>
</evidence>
<evidence type="ECO:0000256" key="3">
    <source>
        <dbReference type="ARBA" id="ARBA00023125"/>
    </source>
</evidence>
<keyword evidence="1 5" id="KW-0597">Phosphoprotein</keyword>
<reference evidence="8 9" key="1">
    <citation type="submission" date="2024-09" db="EMBL/GenBank/DDBJ databases">
        <authorList>
            <person name="Ruan L."/>
        </authorList>
    </citation>
    <scope>NUCLEOTIDE SEQUENCE [LARGE SCALE GENOMIC DNA]</scope>
    <source>
        <strain evidence="8 9">D33</strain>
    </source>
</reference>
<keyword evidence="3" id="KW-0238">DNA-binding</keyword>
<dbReference type="InterPro" id="IPR039420">
    <property type="entry name" value="WalR-like"/>
</dbReference>
<sequence length="249" mass="27146">MIKLLLADDHAMVRKGLQVFLSTQPDIHVVGEASNGTETLEQAALLQPDVVLMDLNMPVMDGIAATRELRAAHPQIRVIVMTSFNDRAHVLPAVQAGVKGYLLKDIEPSDLADAIRRVHQGKVELHPDAAGELMRLMSSPDAQGLIGVPSVQETTPSYHAGEEGNVEALRESRSHTTSVPAYSHLERLTPREREVLDLIACGLNNREIAEKLVITEKTVKTHVSHLLDKLELADRTQAAIFALKNGTGS</sequence>
<dbReference type="CDD" id="cd06170">
    <property type="entry name" value="LuxR_C_like"/>
    <property type="match status" value="1"/>
</dbReference>
<gene>
    <name evidence="8" type="ORF">ACE3NQ_14825</name>
</gene>
<keyword evidence="2" id="KW-0805">Transcription regulation</keyword>
<keyword evidence="4" id="KW-0804">Transcription</keyword>
<organism evidence="8 9">
    <name type="scientific">Paenibacillus terreus</name>
    <dbReference type="NCBI Taxonomy" id="1387834"/>
    <lineage>
        <taxon>Bacteria</taxon>
        <taxon>Bacillati</taxon>
        <taxon>Bacillota</taxon>
        <taxon>Bacilli</taxon>
        <taxon>Bacillales</taxon>
        <taxon>Paenibacillaceae</taxon>
        <taxon>Paenibacillus</taxon>
    </lineage>
</organism>
<dbReference type="SUPFAM" id="SSF52172">
    <property type="entry name" value="CheY-like"/>
    <property type="match status" value="1"/>
</dbReference>
<dbReference type="PANTHER" id="PTHR43214:SF43">
    <property type="entry name" value="TWO-COMPONENT RESPONSE REGULATOR"/>
    <property type="match status" value="1"/>
</dbReference>
<evidence type="ECO:0000256" key="2">
    <source>
        <dbReference type="ARBA" id="ARBA00023015"/>
    </source>
</evidence>
<dbReference type="Pfam" id="PF00196">
    <property type="entry name" value="GerE"/>
    <property type="match status" value="1"/>
</dbReference>
<dbReference type="Gene3D" id="3.40.50.2300">
    <property type="match status" value="1"/>
</dbReference>
<feature type="domain" description="HTH luxR-type" evidence="6">
    <location>
        <begin position="181"/>
        <end position="246"/>
    </location>
</feature>
<dbReference type="InterPro" id="IPR016032">
    <property type="entry name" value="Sig_transdc_resp-reg_C-effctor"/>
</dbReference>
<name>A0ABV5BCB6_9BACL</name>
<evidence type="ECO:0000313" key="9">
    <source>
        <dbReference type="Proteomes" id="UP001580407"/>
    </source>
</evidence>
<dbReference type="Pfam" id="PF00072">
    <property type="entry name" value="Response_reg"/>
    <property type="match status" value="1"/>
</dbReference>
<dbReference type="PRINTS" id="PR00038">
    <property type="entry name" value="HTHLUXR"/>
</dbReference>
<dbReference type="PROSITE" id="PS50110">
    <property type="entry name" value="RESPONSE_REGULATORY"/>
    <property type="match status" value="1"/>
</dbReference>
<accession>A0ABV5BCB6</accession>
<feature type="domain" description="Response regulatory" evidence="7">
    <location>
        <begin position="3"/>
        <end position="119"/>
    </location>
</feature>
<proteinExistence type="predicted"/>
<dbReference type="InterPro" id="IPR000792">
    <property type="entry name" value="Tscrpt_reg_LuxR_C"/>
</dbReference>
<dbReference type="InterPro" id="IPR011006">
    <property type="entry name" value="CheY-like_superfamily"/>
</dbReference>
<keyword evidence="9" id="KW-1185">Reference proteome</keyword>
<feature type="modified residue" description="4-aspartylphosphate" evidence="5">
    <location>
        <position position="54"/>
    </location>
</feature>
<evidence type="ECO:0000313" key="8">
    <source>
        <dbReference type="EMBL" id="MFB5682196.1"/>
    </source>
</evidence>
<dbReference type="SMART" id="SM00421">
    <property type="entry name" value="HTH_LUXR"/>
    <property type="match status" value="1"/>
</dbReference>
<dbReference type="InterPro" id="IPR001789">
    <property type="entry name" value="Sig_transdc_resp-reg_receiver"/>
</dbReference>
<evidence type="ECO:0000259" key="7">
    <source>
        <dbReference type="PROSITE" id="PS50110"/>
    </source>
</evidence>
<evidence type="ECO:0000256" key="4">
    <source>
        <dbReference type="ARBA" id="ARBA00023163"/>
    </source>
</evidence>